<dbReference type="FunFam" id="3.10.290.10:FF:000003">
    <property type="entry name" value="Pseudouridine synthase"/>
    <property type="match status" value="1"/>
</dbReference>
<proteinExistence type="inferred from homology"/>
<reference evidence="5" key="2">
    <citation type="submission" date="2021-09" db="EMBL/GenBank/DDBJ databases">
        <authorList>
            <person name="Gilroy R."/>
        </authorList>
    </citation>
    <scope>NUCLEOTIDE SEQUENCE</scope>
    <source>
        <strain evidence="5">1277</strain>
    </source>
</reference>
<dbReference type="PANTHER" id="PTHR47683">
    <property type="entry name" value="PSEUDOURIDINE SYNTHASE FAMILY PROTEIN-RELATED"/>
    <property type="match status" value="1"/>
</dbReference>
<dbReference type="GO" id="GO:0000455">
    <property type="term" value="P:enzyme-directed rRNA pseudouridine synthesis"/>
    <property type="evidence" value="ECO:0007669"/>
    <property type="project" value="UniProtKB-ARBA"/>
</dbReference>
<evidence type="ECO:0000313" key="6">
    <source>
        <dbReference type="Proteomes" id="UP000776700"/>
    </source>
</evidence>
<gene>
    <name evidence="5" type="ORF">K8V90_02840</name>
</gene>
<evidence type="ECO:0000256" key="2">
    <source>
        <dbReference type="ARBA" id="ARBA00023235"/>
    </source>
</evidence>
<organism evidence="5 6">
    <name type="scientific">Romboutsia timonensis</name>
    <dbReference type="NCBI Taxonomy" id="1776391"/>
    <lineage>
        <taxon>Bacteria</taxon>
        <taxon>Bacillati</taxon>
        <taxon>Bacillota</taxon>
        <taxon>Clostridia</taxon>
        <taxon>Peptostreptococcales</taxon>
        <taxon>Peptostreptococcaceae</taxon>
        <taxon>Romboutsia</taxon>
    </lineage>
</organism>
<dbReference type="EMBL" id="DYUB01000096">
    <property type="protein sequence ID" value="HJG96021.1"/>
    <property type="molecule type" value="Genomic_DNA"/>
</dbReference>
<comment type="similarity">
    <text evidence="1">Belongs to the pseudouridine synthase RsuA family.</text>
</comment>
<dbReference type="Proteomes" id="UP000776700">
    <property type="component" value="Unassembled WGS sequence"/>
</dbReference>
<dbReference type="PROSITE" id="PS50889">
    <property type="entry name" value="S4"/>
    <property type="match status" value="1"/>
</dbReference>
<dbReference type="Gene3D" id="3.10.290.10">
    <property type="entry name" value="RNA-binding S4 domain"/>
    <property type="match status" value="1"/>
</dbReference>
<keyword evidence="3" id="KW-0694">RNA-binding</keyword>
<protein>
    <submittedName>
        <fullName evidence="5">23S rRNA pseudouridine synthase F</fullName>
    </submittedName>
</protein>
<dbReference type="PANTHER" id="PTHR47683:SF2">
    <property type="entry name" value="RNA-BINDING S4 DOMAIN-CONTAINING PROTEIN"/>
    <property type="match status" value="1"/>
</dbReference>
<feature type="non-terminal residue" evidence="5">
    <location>
        <position position="56"/>
    </location>
</feature>
<dbReference type="InterPro" id="IPR050343">
    <property type="entry name" value="RsuA_PseudoU_synthase"/>
</dbReference>
<keyword evidence="2" id="KW-0413">Isomerase</keyword>
<accession>A0A921MZF4</accession>
<comment type="caution">
    <text evidence="5">The sequence shown here is derived from an EMBL/GenBank/DDBJ whole genome shotgun (WGS) entry which is preliminary data.</text>
</comment>
<evidence type="ECO:0000259" key="4">
    <source>
        <dbReference type="SMART" id="SM00363"/>
    </source>
</evidence>
<dbReference type="SUPFAM" id="SSF55174">
    <property type="entry name" value="Alpha-L RNA-binding motif"/>
    <property type="match status" value="1"/>
</dbReference>
<dbReference type="InterPro" id="IPR036986">
    <property type="entry name" value="S4_RNA-bd_sf"/>
</dbReference>
<evidence type="ECO:0000313" key="5">
    <source>
        <dbReference type="EMBL" id="HJG96021.1"/>
    </source>
</evidence>
<feature type="domain" description="RNA-binding S4" evidence="4">
    <location>
        <begin position="1"/>
        <end position="54"/>
    </location>
</feature>
<dbReference type="CDD" id="cd00165">
    <property type="entry name" value="S4"/>
    <property type="match status" value="1"/>
</dbReference>
<dbReference type="SMART" id="SM00363">
    <property type="entry name" value="S4"/>
    <property type="match status" value="1"/>
</dbReference>
<evidence type="ECO:0000256" key="1">
    <source>
        <dbReference type="ARBA" id="ARBA00008348"/>
    </source>
</evidence>
<dbReference type="GO" id="GO:0003723">
    <property type="term" value="F:RNA binding"/>
    <property type="evidence" value="ECO:0007669"/>
    <property type="project" value="UniProtKB-KW"/>
</dbReference>
<sequence length="56" mass="6174">MRLNNYISSTGLCSRREADKLIEQGKVTVNGKKAQVGQTVEEGAMVKVNNKLIKPK</sequence>
<reference evidence="5" key="1">
    <citation type="journal article" date="2021" name="PeerJ">
        <title>Extensive microbial diversity within the chicken gut microbiome revealed by metagenomics and culture.</title>
        <authorList>
            <person name="Gilroy R."/>
            <person name="Ravi A."/>
            <person name="Getino M."/>
            <person name="Pursley I."/>
            <person name="Horton D.L."/>
            <person name="Alikhan N.F."/>
            <person name="Baker D."/>
            <person name="Gharbi K."/>
            <person name="Hall N."/>
            <person name="Watson M."/>
            <person name="Adriaenssens E.M."/>
            <person name="Foster-Nyarko E."/>
            <person name="Jarju S."/>
            <person name="Secka A."/>
            <person name="Antonio M."/>
            <person name="Oren A."/>
            <person name="Chaudhuri R.R."/>
            <person name="La Ragione R."/>
            <person name="Hildebrand F."/>
            <person name="Pallen M.J."/>
        </authorList>
    </citation>
    <scope>NUCLEOTIDE SEQUENCE</scope>
    <source>
        <strain evidence="5">1277</strain>
    </source>
</reference>
<evidence type="ECO:0000256" key="3">
    <source>
        <dbReference type="PROSITE-ProRule" id="PRU00182"/>
    </source>
</evidence>
<dbReference type="GO" id="GO:0120159">
    <property type="term" value="F:rRNA pseudouridine synthase activity"/>
    <property type="evidence" value="ECO:0007669"/>
    <property type="project" value="UniProtKB-ARBA"/>
</dbReference>
<dbReference type="Pfam" id="PF01479">
    <property type="entry name" value="S4"/>
    <property type="match status" value="1"/>
</dbReference>
<name>A0A921MZF4_9FIRM</name>
<dbReference type="AlphaFoldDB" id="A0A921MZF4"/>
<dbReference type="InterPro" id="IPR002942">
    <property type="entry name" value="S4_RNA-bd"/>
</dbReference>